<dbReference type="Gene3D" id="3.30.70.1890">
    <property type="match status" value="1"/>
</dbReference>
<feature type="domain" description="CRISPR associated protein Cas6 C-terminal" evidence="2">
    <location>
        <begin position="119"/>
        <end position="241"/>
    </location>
</feature>
<accession>A0A7V5XYW7</accession>
<sequence>MRFKLYFKGETCDYTDEIRRKFISFIKKVFKNHSEEVYHLIFSSKKVRPYVYSPFFGKDFEEKKIGPEISFIFSSGDYQITSSFWNGLLTLKEKKAHYLKINEKKFILNNIQLLPKINIKSFKVIFKTVGVAVLTDPSASSRDFKNWYLIPEKENIEKFNEVLKERVKQKYKIIKAIDIEPNLKFTLLEDYPLKETIIPLFNGFIRGFRGYFLLEGEKEILKFLYDYGFGVRTGQGFGLLTIVKQL</sequence>
<dbReference type="InterPro" id="IPR045747">
    <property type="entry name" value="CRISPR-assoc_prot_Cas6_N_sf"/>
</dbReference>
<gene>
    <name evidence="3" type="primary">cas6</name>
    <name evidence="3" type="ORF">ENV79_00415</name>
</gene>
<dbReference type="PANTHER" id="PTHR36984">
    <property type="entry name" value="CRISPR-ASSOCIATED ENDORIBONUCLEASE CAS6 1"/>
    <property type="match status" value="1"/>
</dbReference>
<dbReference type="GO" id="GO:0016788">
    <property type="term" value="F:hydrolase activity, acting on ester bonds"/>
    <property type="evidence" value="ECO:0007669"/>
    <property type="project" value="InterPro"/>
</dbReference>
<name>A0A7V5XYW7_UNCW3</name>
<dbReference type="AlphaFoldDB" id="A0A7V5XYW7"/>
<dbReference type="NCBIfam" id="TIGR01877">
    <property type="entry name" value="cas_cas6"/>
    <property type="match status" value="1"/>
</dbReference>
<dbReference type="GO" id="GO:0051607">
    <property type="term" value="P:defense response to virus"/>
    <property type="evidence" value="ECO:0007669"/>
    <property type="project" value="UniProtKB-KW"/>
</dbReference>
<evidence type="ECO:0000256" key="1">
    <source>
        <dbReference type="ARBA" id="ARBA00023118"/>
    </source>
</evidence>
<keyword evidence="1" id="KW-0051">Antiviral defense</keyword>
<dbReference type="Pfam" id="PF01881">
    <property type="entry name" value="Cas_Cas6_C"/>
    <property type="match status" value="1"/>
</dbReference>
<dbReference type="CDD" id="cd21140">
    <property type="entry name" value="Cas6_I-like"/>
    <property type="match status" value="1"/>
</dbReference>
<dbReference type="PANTHER" id="PTHR36984:SF3">
    <property type="entry name" value="CRISPR-ASSOCIATED ENDORIBONUCLEASE CAS6"/>
    <property type="match status" value="1"/>
</dbReference>
<dbReference type="Gene3D" id="3.30.70.1900">
    <property type="match status" value="1"/>
</dbReference>
<proteinExistence type="predicted"/>
<dbReference type="InterPro" id="IPR049435">
    <property type="entry name" value="Cas_Cas6_C"/>
</dbReference>
<evidence type="ECO:0000259" key="2">
    <source>
        <dbReference type="Pfam" id="PF01881"/>
    </source>
</evidence>
<organism evidence="3">
    <name type="scientific">candidate division WOR-3 bacterium</name>
    <dbReference type="NCBI Taxonomy" id="2052148"/>
    <lineage>
        <taxon>Bacteria</taxon>
        <taxon>Bacteria division WOR-3</taxon>
    </lineage>
</organism>
<dbReference type="InterPro" id="IPR010156">
    <property type="entry name" value="CRISPR-assoc_prot_Cas6"/>
</dbReference>
<protein>
    <submittedName>
        <fullName evidence="3">CRISPR-associated endoribonuclease Cas6</fullName>
    </submittedName>
</protein>
<dbReference type="EMBL" id="DTHS01000007">
    <property type="protein sequence ID" value="HHR48099.1"/>
    <property type="molecule type" value="Genomic_DNA"/>
</dbReference>
<evidence type="ECO:0000313" key="3">
    <source>
        <dbReference type="EMBL" id="HHR48099.1"/>
    </source>
</evidence>
<reference evidence="3" key="1">
    <citation type="journal article" date="2020" name="mSystems">
        <title>Genome- and Community-Level Interaction Insights into Carbon Utilization and Element Cycling Functions of Hydrothermarchaeota in Hydrothermal Sediment.</title>
        <authorList>
            <person name="Zhou Z."/>
            <person name="Liu Y."/>
            <person name="Xu W."/>
            <person name="Pan J."/>
            <person name="Luo Z.H."/>
            <person name="Li M."/>
        </authorList>
    </citation>
    <scope>NUCLEOTIDE SEQUENCE [LARGE SCALE GENOMIC DNA]</scope>
    <source>
        <strain evidence="3">SpSt-791</strain>
    </source>
</reference>
<comment type="caution">
    <text evidence="3">The sequence shown here is derived from an EMBL/GenBank/DDBJ whole genome shotgun (WGS) entry which is preliminary data.</text>
</comment>